<proteinExistence type="inferred from homology"/>
<evidence type="ECO:0000256" key="8">
    <source>
        <dbReference type="ARBA" id="ARBA00022884"/>
    </source>
</evidence>
<evidence type="ECO:0000256" key="10">
    <source>
        <dbReference type="ARBA" id="ARBA00023239"/>
    </source>
</evidence>
<keyword evidence="6" id="KW-0255">Endonuclease</keyword>
<keyword evidence="9" id="KW-0464">Manganese</keyword>
<comment type="similarity">
    <text evidence="2">Belongs to the ENDOU family.</text>
</comment>
<evidence type="ECO:0000256" key="7">
    <source>
        <dbReference type="ARBA" id="ARBA00022801"/>
    </source>
</evidence>
<dbReference type="OrthoDB" id="430326at2759"/>
<evidence type="ECO:0000256" key="4">
    <source>
        <dbReference type="ARBA" id="ARBA00022722"/>
    </source>
</evidence>
<dbReference type="Proteomes" id="UP000320333">
    <property type="component" value="Unassembled WGS sequence"/>
</dbReference>
<evidence type="ECO:0000256" key="2">
    <source>
        <dbReference type="ARBA" id="ARBA00010168"/>
    </source>
</evidence>
<dbReference type="GO" id="GO:0016787">
    <property type="term" value="F:hydrolase activity"/>
    <property type="evidence" value="ECO:0007669"/>
    <property type="project" value="UniProtKB-KW"/>
</dbReference>
<evidence type="ECO:0000313" key="14">
    <source>
        <dbReference type="Proteomes" id="UP000320333"/>
    </source>
</evidence>
<keyword evidence="5" id="KW-0479">Metal-binding</keyword>
<evidence type="ECO:0000313" key="13">
    <source>
        <dbReference type="EMBL" id="TPX73919.1"/>
    </source>
</evidence>
<name>A0A507FC54_9FUNG</name>
<dbReference type="GO" id="GO:0016829">
    <property type="term" value="F:lyase activity"/>
    <property type="evidence" value="ECO:0007669"/>
    <property type="project" value="UniProtKB-KW"/>
</dbReference>
<comment type="caution">
    <text evidence="13">The sequence shown here is derived from an EMBL/GenBank/DDBJ whole genome shotgun (WGS) entry which is preliminary data.</text>
</comment>
<dbReference type="PROSITE" id="PS51959">
    <property type="entry name" value="ENDOU"/>
    <property type="match status" value="1"/>
</dbReference>
<dbReference type="GO" id="GO:0003723">
    <property type="term" value="F:RNA binding"/>
    <property type="evidence" value="ECO:0007669"/>
    <property type="project" value="UniProtKB-KW"/>
</dbReference>
<feature type="compositionally biased region" description="Low complexity" evidence="11">
    <location>
        <begin position="96"/>
        <end position="108"/>
    </location>
</feature>
<dbReference type="PANTHER" id="PTHR12439:SF11">
    <property type="entry name" value="URIDYLATE-SPECIFIC ENDORIBONUCLEASE"/>
    <property type="match status" value="1"/>
</dbReference>
<dbReference type="SUPFAM" id="SSF142877">
    <property type="entry name" value="EndoU-like"/>
    <property type="match status" value="1"/>
</dbReference>
<feature type="compositionally biased region" description="Polar residues" evidence="11">
    <location>
        <begin position="119"/>
        <end position="133"/>
    </location>
</feature>
<feature type="domain" description="EndoU" evidence="12">
    <location>
        <begin position="146"/>
        <end position="424"/>
    </location>
</feature>
<dbReference type="STRING" id="246404.A0A507FC54"/>
<organism evidence="13 14">
    <name type="scientific">Chytriomyces confervae</name>
    <dbReference type="NCBI Taxonomy" id="246404"/>
    <lineage>
        <taxon>Eukaryota</taxon>
        <taxon>Fungi</taxon>
        <taxon>Fungi incertae sedis</taxon>
        <taxon>Chytridiomycota</taxon>
        <taxon>Chytridiomycota incertae sedis</taxon>
        <taxon>Chytridiomycetes</taxon>
        <taxon>Chytridiales</taxon>
        <taxon>Chytriomycetaceae</taxon>
        <taxon>Chytriomyces</taxon>
    </lineage>
</organism>
<feature type="compositionally biased region" description="Low complexity" evidence="11">
    <location>
        <begin position="21"/>
        <end position="50"/>
    </location>
</feature>
<evidence type="ECO:0000256" key="11">
    <source>
        <dbReference type="SAM" id="MobiDB-lite"/>
    </source>
</evidence>
<dbReference type="CDD" id="cd21159">
    <property type="entry name" value="XendoU"/>
    <property type="match status" value="1"/>
</dbReference>
<evidence type="ECO:0000259" key="12">
    <source>
        <dbReference type="PROSITE" id="PS51959"/>
    </source>
</evidence>
<dbReference type="GO" id="GO:0046872">
    <property type="term" value="F:metal ion binding"/>
    <property type="evidence" value="ECO:0007669"/>
    <property type="project" value="UniProtKB-KW"/>
</dbReference>
<comment type="cofactor">
    <cofactor evidence="1">
        <name>Mn(2+)</name>
        <dbReference type="ChEBI" id="CHEBI:29035"/>
    </cofactor>
</comment>
<dbReference type="InterPro" id="IPR018998">
    <property type="entry name" value="EndoU_C"/>
</dbReference>
<feature type="region of interest" description="Disordered" evidence="11">
    <location>
        <begin position="18"/>
        <end position="146"/>
    </location>
</feature>
<dbReference type="PANTHER" id="PTHR12439">
    <property type="entry name" value="PLACENTAL PROTEIN 11-RELATED"/>
    <property type="match status" value="1"/>
</dbReference>
<dbReference type="Pfam" id="PF09412">
    <property type="entry name" value="XendoU"/>
    <property type="match status" value="1"/>
</dbReference>
<feature type="compositionally biased region" description="Low complexity" evidence="11">
    <location>
        <begin position="68"/>
        <end position="84"/>
    </location>
</feature>
<evidence type="ECO:0000256" key="5">
    <source>
        <dbReference type="ARBA" id="ARBA00022723"/>
    </source>
</evidence>
<accession>A0A507FC54</accession>
<comment type="subunit">
    <text evidence="3">Monomer.</text>
</comment>
<keyword evidence="8" id="KW-0694">RNA-binding</keyword>
<keyword evidence="14" id="KW-1185">Reference proteome</keyword>
<dbReference type="InterPro" id="IPR039787">
    <property type="entry name" value="ENDOU"/>
</dbReference>
<evidence type="ECO:0000256" key="6">
    <source>
        <dbReference type="ARBA" id="ARBA00022759"/>
    </source>
</evidence>
<keyword evidence="10" id="KW-0456">Lyase</keyword>
<dbReference type="InterPro" id="IPR037227">
    <property type="entry name" value="EndoU-like"/>
</dbReference>
<keyword evidence="7" id="KW-0378">Hydrolase</keyword>
<reference evidence="13 14" key="1">
    <citation type="journal article" date="2019" name="Sci. Rep.">
        <title>Comparative genomics of chytrid fungi reveal insights into the obligate biotrophic and pathogenic lifestyle of Synchytrium endobioticum.</title>
        <authorList>
            <person name="van de Vossenberg B.T.L.H."/>
            <person name="Warris S."/>
            <person name="Nguyen H.D.T."/>
            <person name="van Gent-Pelzer M.P.E."/>
            <person name="Joly D.L."/>
            <person name="van de Geest H.C."/>
            <person name="Bonants P.J.M."/>
            <person name="Smith D.S."/>
            <person name="Levesque C.A."/>
            <person name="van der Lee T.A.J."/>
        </authorList>
    </citation>
    <scope>NUCLEOTIDE SEQUENCE [LARGE SCALE GENOMIC DNA]</scope>
    <source>
        <strain evidence="13 14">CBS 675.73</strain>
    </source>
</reference>
<protein>
    <recommendedName>
        <fullName evidence="12">EndoU domain-containing protein</fullName>
    </recommendedName>
</protein>
<evidence type="ECO:0000256" key="1">
    <source>
        <dbReference type="ARBA" id="ARBA00001936"/>
    </source>
</evidence>
<keyword evidence="4" id="KW-0540">Nuclease</keyword>
<dbReference type="EMBL" id="QEAP01000156">
    <property type="protein sequence ID" value="TPX73919.1"/>
    <property type="molecule type" value="Genomic_DNA"/>
</dbReference>
<dbReference type="GO" id="GO:0004521">
    <property type="term" value="F:RNA endonuclease activity"/>
    <property type="evidence" value="ECO:0007669"/>
    <property type="project" value="InterPro"/>
</dbReference>
<gene>
    <name evidence="13" type="ORF">CcCBS67573_g04818</name>
</gene>
<evidence type="ECO:0000256" key="3">
    <source>
        <dbReference type="ARBA" id="ARBA00011245"/>
    </source>
</evidence>
<dbReference type="AlphaFoldDB" id="A0A507FC54"/>
<evidence type="ECO:0000256" key="9">
    <source>
        <dbReference type="ARBA" id="ARBA00023211"/>
    </source>
</evidence>
<sequence>MDLLTALCGICLGSNDKRQDQQQQQQQLPLQPLSNSQPNNNNNNSYSQAASGGGGAGVYAAPPPGPPQNQNQYHQQQPSSYSQAVSHDAPGKYHHQQQPPHSYSQAVGGQQGGASTGVISQQPQFLPSDNIPASVQKPVPAPTQKELQDLSAAAQRLWDLDNNRLNPGKDFQLNLQRKTFVSNQDDMSGDKLFKSVNNDMLRKYPTYSKFLDLLPNFTSREGVAETVTDARLRDEKQFIDLVYQTSPIQYLHKYLIAKKLAPSDPTQFKTMLNKTWFELYKRRVRNDTSAFEHTFAGEVRDDTREVMGFHNWLTFYVEEKAGRADYRGFILPKTRGGRGANPTGNEHVLSFQLSWNGDVKPVSTILIGVSPEYELALYTMVFLAGKDDVNVPIIVDDVQCEVVVHRFTNNTGPKIGSAYVSIVK</sequence>